<proteinExistence type="predicted"/>
<organism evidence="1 2">
    <name type="scientific">Meloidogyne enterolobii</name>
    <name type="common">Root-knot nematode worm</name>
    <name type="synonym">Meloidogyne mayaguensis</name>
    <dbReference type="NCBI Taxonomy" id="390850"/>
    <lineage>
        <taxon>Eukaryota</taxon>
        <taxon>Metazoa</taxon>
        <taxon>Ecdysozoa</taxon>
        <taxon>Nematoda</taxon>
        <taxon>Chromadorea</taxon>
        <taxon>Rhabditida</taxon>
        <taxon>Tylenchina</taxon>
        <taxon>Tylenchomorpha</taxon>
        <taxon>Tylenchoidea</taxon>
        <taxon>Meloidogynidae</taxon>
        <taxon>Meloidogyninae</taxon>
        <taxon>Meloidogyne</taxon>
    </lineage>
</organism>
<evidence type="ECO:0000313" key="1">
    <source>
        <dbReference type="EMBL" id="CAD2122401.1"/>
    </source>
</evidence>
<protein>
    <submittedName>
        <fullName evidence="1">Uncharacterized protein</fullName>
    </submittedName>
</protein>
<dbReference type="Proteomes" id="UP000580250">
    <property type="component" value="Unassembled WGS sequence"/>
</dbReference>
<evidence type="ECO:0000313" key="2">
    <source>
        <dbReference type="Proteomes" id="UP000580250"/>
    </source>
</evidence>
<dbReference type="AlphaFoldDB" id="A0A6V7TIU8"/>
<dbReference type="OrthoDB" id="5900524at2759"/>
<accession>A0A6V7TIU8</accession>
<name>A0A6V7TIU8_MELEN</name>
<gene>
    <name evidence="1" type="ORF">MENT_LOCUS147</name>
</gene>
<dbReference type="EMBL" id="CAJEWN010000001">
    <property type="protein sequence ID" value="CAD2122401.1"/>
    <property type="molecule type" value="Genomic_DNA"/>
</dbReference>
<sequence length="114" mass="13569">MFTNMVIRILDNLLTGDVNLDFTDKNKSAKFLMELRHQFLYVLESNIYTRMPRTSFKLYSYCDEIIQTDSENKNLEEADDEYKMAYFYCRLGMFLSATNYLLGKIIENDDIIKQ</sequence>
<comment type="caution">
    <text evidence="1">The sequence shown here is derived from an EMBL/GenBank/DDBJ whole genome shotgun (WGS) entry which is preliminary data.</text>
</comment>
<reference evidence="1 2" key="1">
    <citation type="submission" date="2020-08" db="EMBL/GenBank/DDBJ databases">
        <authorList>
            <person name="Koutsovoulos G."/>
            <person name="Danchin GJ E."/>
        </authorList>
    </citation>
    <scope>NUCLEOTIDE SEQUENCE [LARGE SCALE GENOMIC DNA]</scope>
</reference>